<dbReference type="Gene3D" id="1.10.490.110">
    <property type="entry name" value="Uncharacterized conserved protein DUF2267"/>
    <property type="match status" value="1"/>
</dbReference>
<dbReference type="OrthoDB" id="20942at2"/>
<name>A0A5S4G5L9_9ACTN</name>
<dbReference type="AlphaFoldDB" id="A0A5S4G5L9"/>
<sequence>MAETGYTPFNRTVDKTNRVLHEIEEAHGWSSDRRNQSYAALRAVLHALRDRLTVEEGAQLAAQLPMLMRGIYYEAWRPSVVPMKIGRDGFLARVADELSFSYDESPEELVRTVLQALRRHITDGEWEDVTSSMPKDLAAVLV</sequence>
<organism evidence="1 2">
    <name type="scientific">Nonomuraea zeae</name>
    <dbReference type="NCBI Taxonomy" id="1642303"/>
    <lineage>
        <taxon>Bacteria</taxon>
        <taxon>Bacillati</taxon>
        <taxon>Actinomycetota</taxon>
        <taxon>Actinomycetes</taxon>
        <taxon>Streptosporangiales</taxon>
        <taxon>Streptosporangiaceae</taxon>
        <taxon>Nonomuraea</taxon>
    </lineage>
</organism>
<reference evidence="1 2" key="1">
    <citation type="submission" date="2019-05" db="EMBL/GenBank/DDBJ databases">
        <title>Draft genome sequence of Nonomuraea zeae DSM 100528.</title>
        <authorList>
            <person name="Saricaoglu S."/>
            <person name="Isik K."/>
        </authorList>
    </citation>
    <scope>NUCLEOTIDE SEQUENCE [LARGE SCALE GENOMIC DNA]</scope>
    <source>
        <strain evidence="1 2">DSM 100528</strain>
    </source>
</reference>
<keyword evidence="2" id="KW-1185">Reference proteome</keyword>
<gene>
    <name evidence="1" type="ORF">ETD85_36390</name>
</gene>
<evidence type="ECO:0000313" key="1">
    <source>
        <dbReference type="EMBL" id="TMR28297.1"/>
    </source>
</evidence>
<proteinExistence type="predicted"/>
<dbReference type="EMBL" id="VCKX01000146">
    <property type="protein sequence ID" value="TMR28297.1"/>
    <property type="molecule type" value="Genomic_DNA"/>
</dbReference>
<comment type="caution">
    <text evidence="1">The sequence shown here is derived from an EMBL/GenBank/DDBJ whole genome shotgun (WGS) entry which is preliminary data.</text>
</comment>
<dbReference type="InterPro" id="IPR038282">
    <property type="entry name" value="DUF2267_sf"/>
</dbReference>
<dbReference type="Proteomes" id="UP000306628">
    <property type="component" value="Unassembled WGS sequence"/>
</dbReference>
<evidence type="ECO:0000313" key="2">
    <source>
        <dbReference type="Proteomes" id="UP000306628"/>
    </source>
</evidence>
<accession>A0A5S4G5L9</accession>
<protein>
    <submittedName>
        <fullName evidence="1">DUF2267 domain-containing protein</fullName>
    </submittedName>
</protein>
<dbReference type="RefSeq" id="WP_138694364.1">
    <property type="nucleotide sequence ID" value="NZ_JBHSAZ010000033.1"/>
</dbReference>
<dbReference type="Pfam" id="PF10025">
    <property type="entry name" value="DUF2267"/>
    <property type="match status" value="1"/>
</dbReference>
<dbReference type="InterPro" id="IPR018727">
    <property type="entry name" value="DUF2267"/>
</dbReference>